<comment type="caution">
    <text evidence="3">The sequence shown here is derived from an EMBL/GenBank/DDBJ whole genome shotgun (WGS) entry which is preliminary data.</text>
</comment>
<dbReference type="InParanoid" id="A0A2P5C9D7"/>
<name>A0A2P5C9D7_TREOI</name>
<feature type="region of interest" description="Disordered" evidence="1">
    <location>
        <begin position="164"/>
        <end position="200"/>
    </location>
</feature>
<proteinExistence type="predicted"/>
<dbReference type="STRING" id="63057.A0A2P5C9D7"/>
<sequence length="249" mass="28247">MPQFDGDLVANFNYTKKNLVWEILERGLSIKLMLGIKWEHIVGMRVSLEENQPGILEVELSEPPLFSKDIDRQPRVTGPDLPEILDFTNGEATLLRNKHYLIFPSGALDEHFKKLVDSEPRFHHIPTQSSTPNRGLTCSDFEGAAQESINKLTGEEETMNIESFPASESGNHFEGATGGSINRSAHVPTNHNTTDSSNIPTMPHFLDREQVQTIPRVPNANDDNRSTRYLLTYSRRKKEETKLKVKRRP</sequence>
<dbReference type="EMBL" id="JXTC01000395">
    <property type="protein sequence ID" value="PON57605.1"/>
    <property type="molecule type" value="Genomic_DNA"/>
</dbReference>
<organism evidence="3 4">
    <name type="scientific">Trema orientale</name>
    <name type="common">Charcoal tree</name>
    <name type="synonym">Celtis orientalis</name>
    <dbReference type="NCBI Taxonomy" id="63057"/>
    <lineage>
        <taxon>Eukaryota</taxon>
        <taxon>Viridiplantae</taxon>
        <taxon>Streptophyta</taxon>
        <taxon>Embryophyta</taxon>
        <taxon>Tracheophyta</taxon>
        <taxon>Spermatophyta</taxon>
        <taxon>Magnoliopsida</taxon>
        <taxon>eudicotyledons</taxon>
        <taxon>Gunneridae</taxon>
        <taxon>Pentapetalae</taxon>
        <taxon>rosids</taxon>
        <taxon>fabids</taxon>
        <taxon>Rosales</taxon>
        <taxon>Cannabaceae</taxon>
        <taxon>Trema</taxon>
    </lineage>
</organism>
<dbReference type="Pfam" id="PF24818">
    <property type="entry name" value="PH_TRF2_HOY1"/>
    <property type="match status" value="1"/>
</dbReference>
<keyword evidence="4" id="KW-1185">Reference proteome</keyword>
<dbReference type="AlphaFoldDB" id="A0A2P5C9D7"/>
<dbReference type="OrthoDB" id="6159439at2759"/>
<feature type="domain" description="TRF2/HOY1 PH-like" evidence="2">
    <location>
        <begin position="2"/>
        <end position="108"/>
    </location>
</feature>
<evidence type="ECO:0000256" key="1">
    <source>
        <dbReference type="SAM" id="MobiDB-lite"/>
    </source>
</evidence>
<dbReference type="InterPro" id="IPR057939">
    <property type="entry name" value="TRF2_HOY1_PH"/>
</dbReference>
<dbReference type="Proteomes" id="UP000237000">
    <property type="component" value="Unassembled WGS sequence"/>
</dbReference>
<evidence type="ECO:0000313" key="4">
    <source>
        <dbReference type="Proteomes" id="UP000237000"/>
    </source>
</evidence>
<gene>
    <name evidence="3" type="ORF">TorRG33x02_293340</name>
</gene>
<protein>
    <recommendedName>
        <fullName evidence="2">TRF2/HOY1 PH-like domain-containing protein</fullName>
    </recommendedName>
</protein>
<reference evidence="4" key="1">
    <citation type="submission" date="2016-06" db="EMBL/GenBank/DDBJ databases">
        <title>Parallel loss of symbiosis genes in relatives of nitrogen-fixing non-legume Parasponia.</title>
        <authorList>
            <person name="Van Velzen R."/>
            <person name="Holmer R."/>
            <person name="Bu F."/>
            <person name="Rutten L."/>
            <person name="Van Zeijl A."/>
            <person name="Liu W."/>
            <person name="Santuari L."/>
            <person name="Cao Q."/>
            <person name="Sharma T."/>
            <person name="Shen D."/>
            <person name="Roswanjaya Y."/>
            <person name="Wardhani T."/>
            <person name="Kalhor M.S."/>
            <person name="Jansen J."/>
            <person name="Van den Hoogen J."/>
            <person name="Gungor B."/>
            <person name="Hartog M."/>
            <person name="Hontelez J."/>
            <person name="Verver J."/>
            <person name="Yang W.-C."/>
            <person name="Schijlen E."/>
            <person name="Repin R."/>
            <person name="Schilthuizen M."/>
            <person name="Schranz E."/>
            <person name="Heidstra R."/>
            <person name="Miyata K."/>
            <person name="Fedorova E."/>
            <person name="Kohlen W."/>
            <person name="Bisseling T."/>
            <person name="Smit S."/>
            <person name="Geurts R."/>
        </authorList>
    </citation>
    <scope>NUCLEOTIDE SEQUENCE [LARGE SCALE GENOMIC DNA]</scope>
    <source>
        <strain evidence="4">cv. RG33-2</strain>
    </source>
</reference>
<evidence type="ECO:0000313" key="3">
    <source>
        <dbReference type="EMBL" id="PON57605.1"/>
    </source>
</evidence>
<feature type="compositionally biased region" description="Polar residues" evidence="1">
    <location>
        <begin position="179"/>
        <end position="200"/>
    </location>
</feature>
<dbReference type="PANTHER" id="PTHR33494">
    <property type="entry name" value="OS02G0793800 PROTEIN"/>
    <property type="match status" value="1"/>
</dbReference>
<evidence type="ECO:0000259" key="2">
    <source>
        <dbReference type="Pfam" id="PF24818"/>
    </source>
</evidence>
<accession>A0A2P5C9D7</accession>
<dbReference type="PANTHER" id="PTHR33494:SF5">
    <property type="entry name" value="F10A16.6 PROTEIN"/>
    <property type="match status" value="1"/>
</dbReference>